<keyword evidence="1" id="KW-0677">Repeat</keyword>
<dbReference type="AlphaFoldDB" id="A0A2U1KX27"/>
<keyword evidence="4" id="KW-0175">Coiled coil</keyword>
<evidence type="ECO:0000259" key="5">
    <source>
        <dbReference type="Pfam" id="PF18052"/>
    </source>
</evidence>
<dbReference type="GO" id="GO:0000166">
    <property type="term" value="F:nucleotide binding"/>
    <property type="evidence" value="ECO:0007669"/>
    <property type="project" value="UniProtKB-KW"/>
</dbReference>
<dbReference type="EMBL" id="PKPP01013170">
    <property type="protein sequence ID" value="PWA41307.1"/>
    <property type="molecule type" value="Genomic_DNA"/>
</dbReference>
<sequence>MAEVMATTLIKTIFEKLANEAFKQFARAQGIHSELKKLERALSQIQALLNDAYERK</sequence>
<proteinExistence type="predicted"/>
<protein>
    <recommendedName>
        <fullName evidence="5">Disease resistance N-terminal domain-containing protein</fullName>
    </recommendedName>
</protein>
<dbReference type="OrthoDB" id="688937at2759"/>
<keyword evidence="7" id="KW-1185">Reference proteome</keyword>
<evidence type="ECO:0000256" key="3">
    <source>
        <dbReference type="ARBA" id="ARBA00022821"/>
    </source>
</evidence>
<organism evidence="6 7">
    <name type="scientific">Artemisia annua</name>
    <name type="common">Sweet wormwood</name>
    <dbReference type="NCBI Taxonomy" id="35608"/>
    <lineage>
        <taxon>Eukaryota</taxon>
        <taxon>Viridiplantae</taxon>
        <taxon>Streptophyta</taxon>
        <taxon>Embryophyta</taxon>
        <taxon>Tracheophyta</taxon>
        <taxon>Spermatophyta</taxon>
        <taxon>Magnoliopsida</taxon>
        <taxon>eudicotyledons</taxon>
        <taxon>Gunneridae</taxon>
        <taxon>Pentapetalae</taxon>
        <taxon>asterids</taxon>
        <taxon>campanulids</taxon>
        <taxon>Asterales</taxon>
        <taxon>Asteraceae</taxon>
        <taxon>Asteroideae</taxon>
        <taxon>Anthemideae</taxon>
        <taxon>Artemisiinae</taxon>
        <taxon>Artemisia</taxon>
    </lineage>
</organism>
<feature type="domain" description="Disease resistance N-terminal" evidence="5">
    <location>
        <begin position="10"/>
        <end position="55"/>
    </location>
</feature>
<keyword evidence="3" id="KW-0611">Plant defense</keyword>
<dbReference type="InterPro" id="IPR041118">
    <property type="entry name" value="Rx_N"/>
</dbReference>
<accession>A0A2U1KX27</accession>
<evidence type="ECO:0000256" key="1">
    <source>
        <dbReference type="ARBA" id="ARBA00022737"/>
    </source>
</evidence>
<dbReference type="Proteomes" id="UP000245207">
    <property type="component" value="Unassembled WGS sequence"/>
</dbReference>
<evidence type="ECO:0000313" key="6">
    <source>
        <dbReference type="EMBL" id="PWA41307.1"/>
    </source>
</evidence>
<name>A0A2U1KX27_ARTAN</name>
<dbReference type="GO" id="GO:0006952">
    <property type="term" value="P:defense response"/>
    <property type="evidence" value="ECO:0007669"/>
    <property type="project" value="UniProtKB-KW"/>
</dbReference>
<reference evidence="6 7" key="1">
    <citation type="journal article" date="2018" name="Mol. Plant">
        <title>The genome of Artemisia annua provides insight into the evolution of Asteraceae family and artemisinin biosynthesis.</title>
        <authorList>
            <person name="Shen Q."/>
            <person name="Zhang L."/>
            <person name="Liao Z."/>
            <person name="Wang S."/>
            <person name="Yan T."/>
            <person name="Shi P."/>
            <person name="Liu M."/>
            <person name="Fu X."/>
            <person name="Pan Q."/>
            <person name="Wang Y."/>
            <person name="Lv Z."/>
            <person name="Lu X."/>
            <person name="Zhang F."/>
            <person name="Jiang W."/>
            <person name="Ma Y."/>
            <person name="Chen M."/>
            <person name="Hao X."/>
            <person name="Li L."/>
            <person name="Tang Y."/>
            <person name="Lv G."/>
            <person name="Zhou Y."/>
            <person name="Sun X."/>
            <person name="Brodelius P.E."/>
            <person name="Rose J.K.C."/>
            <person name="Tang K."/>
        </authorList>
    </citation>
    <scope>NUCLEOTIDE SEQUENCE [LARGE SCALE GENOMIC DNA]</scope>
    <source>
        <strain evidence="7">cv. Huhao1</strain>
        <tissue evidence="6">Leaf</tissue>
    </source>
</reference>
<evidence type="ECO:0000256" key="2">
    <source>
        <dbReference type="ARBA" id="ARBA00022741"/>
    </source>
</evidence>
<evidence type="ECO:0000256" key="4">
    <source>
        <dbReference type="SAM" id="Coils"/>
    </source>
</evidence>
<comment type="caution">
    <text evidence="6">The sequence shown here is derived from an EMBL/GenBank/DDBJ whole genome shotgun (WGS) entry which is preliminary data.</text>
</comment>
<gene>
    <name evidence="6" type="ORF">CTI12_AA554640</name>
</gene>
<feature type="coiled-coil region" evidence="4">
    <location>
        <begin position="28"/>
        <end position="55"/>
    </location>
</feature>
<keyword evidence="2" id="KW-0547">Nucleotide-binding</keyword>
<evidence type="ECO:0000313" key="7">
    <source>
        <dbReference type="Proteomes" id="UP000245207"/>
    </source>
</evidence>
<dbReference type="Pfam" id="PF18052">
    <property type="entry name" value="Rx_N"/>
    <property type="match status" value="1"/>
</dbReference>
<dbReference type="Gene3D" id="1.20.5.4130">
    <property type="match status" value="1"/>
</dbReference>